<dbReference type="InterPro" id="IPR004800">
    <property type="entry name" value="KdsD/KpsF-type"/>
</dbReference>
<dbReference type="Gene3D" id="3.10.580.10">
    <property type="entry name" value="CBS-domain"/>
    <property type="match status" value="1"/>
</dbReference>
<dbReference type="AlphaFoldDB" id="Q6AQ42"/>
<accession>Q6AQ42</accession>
<dbReference type="GO" id="GO:1901135">
    <property type="term" value="P:carbohydrate derivative metabolic process"/>
    <property type="evidence" value="ECO:0007669"/>
    <property type="project" value="InterPro"/>
</dbReference>
<dbReference type="eggNOG" id="COG0794">
    <property type="taxonomic scope" value="Bacteria"/>
</dbReference>
<feature type="site" description="Catalytically relevant" evidence="6">
    <location>
        <position position="53"/>
    </location>
</feature>
<dbReference type="InterPro" id="IPR046342">
    <property type="entry name" value="CBS_dom_sf"/>
</dbReference>
<dbReference type="PANTHER" id="PTHR42745:SF1">
    <property type="entry name" value="ARABINOSE 5-PHOSPHATE ISOMERASE KDSD"/>
    <property type="match status" value="1"/>
</dbReference>
<dbReference type="STRING" id="177439.DP0802"/>
<dbReference type="Proteomes" id="UP000000602">
    <property type="component" value="Chromosome"/>
</dbReference>
<evidence type="ECO:0000313" key="10">
    <source>
        <dbReference type="EMBL" id="CAG35531.1"/>
    </source>
</evidence>
<evidence type="ECO:0000259" key="8">
    <source>
        <dbReference type="PROSITE" id="PS51371"/>
    </source>
</evidence>
<dbReference type="eggNOG" id="COG0517">
    <property type="taxonomic scope" value="Bacteria"/>
</dbReference>
<evidence type="ECO:0000256" key="7">
    <source>
        <dbReference type="PROSITE-ProRule" id="PRU00703"/>
    </source>
</evidence>
<name>Q6AQ42_DESPS</name>
<feature type="domain" description="CBS" evidence="8">
    <location>
        <begin position="204"/>
        <end position="262"/>
    </location>
</feature>
<feature type="site" description="Catalytically relevant" evidence="6">
    <location>
        <position position="146"/>
    </location>
</feature>
<dbReference type="NCBIfam" id="TIGR00393">
    <property type="entry name" value="kpsF"/>
    <property type="match status" value="1"/>
</dbReference>
<sequence>MVKHMSIEAAKKVLEIEEQGLAAVRENIGEEFLAAVEAIVNCPTRLVITGIGKSGIVGQKISATLNSIGTSSFFLHPVEALHGDLGMVMATDVVLAISYSGETAELNGLLRSLKARGNTIIGMTGGAKSTLAMASDIFLNIRIPAEACPLGLAPTTSTTATMALGDALGVVLLNRKQFKAEDFRFNHPGGSLGERLKVKVAEVMITGSDMPMVAPDQDAIAALAELNSKNVGAVLVVADTGMLAGIITDGDVRRYVLDAEALEGLCAADLMTKHPLTIGDGVLAADALSIMQQHEVTVLPVVSEEMRLVGLLNLHKLLGKGEFRFLI</sequence>
<evidence type="ECO:0000256" key="5">
    <source>
        <dbReference type="PIRSR" id="PIRSR004692-2"/>
    </source>
</evidence>
<dbReference type="HOGENOM" id="CLU_040681_13_1_7"/>
<dbReference type="SMART" id="SM00116">
    <property type="entry name" value="CBS"/>
    <property type="match status" value="2"/>
</dbReference>
<evidence type="ECO:0000256" key="3">
    <source>
        <dbReference type="ARBA" id="ARBA00023122"/>
    </source>
</evidence>
<dbReference type="InterPro" id="IPR046348">
    <property type="entry name" value="SIS_dom_sf"/>
</dbReference>
<dbReference type="InterPro" id="IPR001347">
    <property type="entry name" value="SIS_dom"/>
</dbReference>
<dbReference type="Pfam" id="PF00571">
    <property type="entry name" value="CBS"/>
    <property type="match status" value="2"/>
</dbReference>
<dbReference type="CDD" id="cd05014">
    <property type="entry name" value="SIS_Kpsf"/>
    <property type="match status" value="1"/>
</dbReference>
<evidence type="ECO:0000313" key="11">
    <source>
        <dbReference type="Proteomes" id="UP000000602"/>
    </source>
</evidence>
<evidence type="ECO:0000256" key="4">
    <source>
        <dbReference type="PIRNR" id="PIRNR004692"/>
    </source>
</evidence>
<protein>
    <submittedName>
        <fullName evidence="10">Related to polysialic acid capsule expression protein (KpsF)</fullName>
    </submittedName>
</protein>
<dbReference type="PANTHER" id="PTHR42745">
    <property type="match status" value="1"/>
</dbReference>
<keyword evidence="5" id="KW-0479">Metal-binding</keyword>
<comment type="similarity">
    <text evidence="1 4">Belongs to the SIS family. GutQ/KpsF subfamily.</text>
</comment>
<dbReference type="InterPro" id="IPR000644">
    <property type="entry name" value="CBS_dom"/>
</dbReference>
<dbReference type="InterPro" id="IPR050986">
    <property type="entry name" value="GutQ/KpsF_isomerases"/>
</dbReference>
<gene>
    <name evidence="10" type="ordered locus">DP0802</name>
</gene>
<dbReference type="InterPro" id="IPR035474">
    <property type="entry name" value="SIS_Kpsf"/>
</dbReference>
<dbReference type="CDD" id="cd04604">
    <property type="entry name" value="CBS_pair_SIS_assoc"/>
    <property type="match status" value="1"/>
</dbReference>
<feature type="site" description="Catalytically relevant" evidence="6">
    <location>
        <position position="105"/>
    </location>
</feature>
<dbReference type="SUPFAM" id="SSF53697">
    <property type="entry name" value="SIS domain"/>
    <property type="match status" value="1"/>
</dbReference>
<dbReference type="GO" id="GO:0097367">
    <property type="term" value="F:carbohydrate derivative binding"/>
    <property type="evidence" value="ECO:0007669"/>
    <property type="project" value="InterPro"/>
</dbReference>
<dbReference type="FunFam" id="3.40.50.10490:FF:000011">
    <property type="entry name" value="Arabinose 5-phosphate isomerase"/>
    <property type="match status" value="1"/>
</dbReference>
<dbReference type="PROSITE" id="PS51371">
    <property type="entry name" value="CBS"/>
    <property type="match status" value="2"/>
</dbReference>
<keyword evidence="3 7" id="KW-0129">CBS domain</keyword>
<dbReference type="PROSITE" id="PS51464">
    <property type="entry name" value="SIS"/>
    <property type="match status" value="1"/>
</dbReference>
<evidence type="ECO:0000256" key="2">
    <source>
        <dbReference type="ARBA" id="ARBA00022737"/>
    </source>
</evidence>
<dbReference type="KEGG" id="dps:DP0802"/>
<dbReference type="Gene3D" id="3.40.50.10490">
    <property type="entry name" value="Glucose-6-phosphate isomerase like protein, domain 1"/>
    <property type="match status" value="1"/>
</dbReference>
<proteinExistence type="inferred from homology"/>
<organism evidence="10 11">
    <name type="scientific">Desulfotalea psychrophila (strain LSv54 / DSM 12343)</name>
    <dbReference type="NCBI Taxonomy" id="177439"/>
    <lineage>
        <taxon>Bacteria</taxon>
        <taxon>Pseudomonadati</taxon>
        <taxon>Thermodesulfobacteriota</taxon>
        <taxon>Desulfobulbia</taxon>
        <taxon>Desulfobulbales</taxon>
        <taxon>Desulfocapsaceae</taxon>
        <taxon>Desulfotalea</taxon>
    </lineage>
</organism>
<evidence type="ECO:0000256" key="6">
    <source>
        <dbReference type="PIRSR" id="PIRSR004692-3"/>
    </source>
</evidence>
<evidence type="ECO:0000259" key="9">
    <source>
        <dbReference type="PROSITE" id="PS51464"/>
    </source>
</evidence>
<dbReference type="GO" id="GO:0019146">
    <property type="term" value="F:arabinose-5-phosphate isomerase activity"/>
    <property type="evidence" value="ECO:0007669"/>
    <property type="project" value="UniProtKB-ARBA"/>
</dbReference>
<keyword evidence="2" id="KW-0677">Repeat</keyword>
<dbReference type="GO" id="GO:0046872">
    <property type="term" value="F:metal ion binding"/>
    <property type="evidence" value="ECO:0007669"/>
    <property type="project" value="UniProtKB-KW"/>
</dbReference>
<feature type="binding site" evidence="5">
    <location>
        <position position="76"/>
    </location>
    <ligand>
        <name>Zn(2+)</name>
        <dbReference type="ChEBI" id="CHEBI:29105"/>
    </ligand>
</feature>
<keyword evidence="11" id="KW-1185">Reference proteome</keyword>
<dbReference type="GO" id="GO:0005975">
    <property type="term" value="P:carbohydrate metabolic process"/>
    <property type="evidence" value="ECO:0007669"/>
    <property type="project" value="InterPro"/>
</dbReference>
<feature type="domain" description="CBS" evidence="8">
    <location>
        <begin position="271"/>
        <end position="327"/>
    </location>
</feature>
<keyword evidence="5" id="KW-0862">Zinc</keyword>
<dbReference type="EMBL" id="CR522870">
    <property type="protein sequence ID" value="CAG35531.1"/>
    <property type="molecule type" value="Genomic_DNA"/>
</dbReference>
<dbReference type="Pfam" id="PF01380">
    <property type="entry name" value="SIS"/>
    <property type="match status" value="1"/>
</dbReference>
<feature type="domain" description="SIS" evidence="9">
    <location>
        <begin position="35"/>
        <end position="178"/>
    </location>
</feature>
<evidence type="ECO:0000256" key="1">
    <source>
        <dbReference type="ARBA" id="ARBA00008165"/>
    </source>
</evidence>
<feature type="site" description="Catalytically relevant" evidence="6">
    <location>
        <position position="187"/>
    </location>
</feature>
<dbReference type="PIRSF" id="PIRSF004692">
    <property type="entry name" value="KdsD_KpsF"/>
    <property type="match status" value="1"/>
</dbReference>
<reference evidence="11" key="1">
    <citation type="journal article" date="2004" name="Environ. Microbiol.">
        <title>The genome of Desulfotalea psychrophila, a sulfate-reducing bacterium from permanently cold Arctic sediments.</title>
        <authorList>
            <person name="Rabus R."/>
            <person name="Ruepp A."/>
            <person name="Frickey T."/>
            <person name="Rattei T."/>
            <person name="Fartmann B."/>
            <person name="Stark M."/>
            <person name="Bauer M."/>
            <person name="Zibat A."/>
            <person name="Lombardot T."/>
            <person name="Becker I."/>
            <person name="Amann J."/>
            <person name="Gellner K."/>
            <person name="Teeling H."/>
            <person name="Leuschner W.D."/>
            <person name="Gloeckner F.-O."/>
            <person name="Lupas A.N."/>
            <person name="Amann R."/>
            <person name="Klenk H.-P."/>
        </authorList>
    </citation>
    <scope>NUCLEOTIDE SEQUENCE [LARGE SCALE GENOMIC DNA]</scope>
    <source>
        <strain evidence="11">DSM 12343 / LSv54</strain>
    </source>
</reference>